<feature type="region of interest" description="Disordered" evidence="1">
    <location>
        <begin position="1"/>
        <end position="26"/>
    </location>
</feature>
<dbReference type="AlphaFoldDB" id="A0AAN8NTX3"/>
<gene>
    <name evidence="2" type="ORF">TWF506_006567</name>
</gene>
<dbReference type="GO" id="GO:0000492">
    <property type="term" value="P:box C/D snoRNP assembly"/>
    <property type="evidence" value="ECO:0007669"/>
    <property type="project" value="InterPro"/>
</dbReference>
<organism evidence="2 3">
    <name type="scientific">Arthrobotrys conoides</name>
    <dbReference type="NCBI Taxonomy" id="74498"/>
    <lineage>
        <taxon>Eukaryota</taxon>
        <taxon>Fungi</taxon>
        <taxon>Dikarya</taxon>
        <taxon>Ascomycota</taxon>
        <taxon>Pezizomycotina</taxon>
        <taxon>Orbiliomycetes</taxon>
        <taxon>Orbiliales</taxon>
        <taxon>Orbiliaceae</taxon>
        <taxon>Arthrobotrys</taxon>
    </lineage>
</organism>
<evidence type="ECO:0000313" key="3">
    <source>
        <dbReference type="Proteomes" id="UP001307849"/>
    </source>
</evidence>
<feature type="compositionally biased region" description="Basic and acidic residues" evidence="1">
    <location>
        <begin position="87"/>
        <end position="98"/>
    </location>
</feature>
<protein>
    <submittedName>
        <fullName evidence="2">Uncharacterized protein</fullName>
    </submittedName>
</protein>
<sequence>MALKRPPEVDLMTLPTSPSPSLPTAITNDDEIVELSLPKKPRIQFNREEFKINPDGVLAGATDLRNRLAAFLPSLKAADEQLEKEKLAGRIADRRIEIDSDSDSSSDGGDSEEGSDSEDGDDDDDMSDDIVSAQPSLPPNTIAEVLITNLLSPQQIPAEDGEDANIPSSSLPKKSKKRNKNKQPYIEMNLGLGVLEELKPSSASDDKEINERRELIDRIYELRRLQEAREENSDGDQMDGMVITEDTKKKVVIEELE</sequence>
<comment type="caution">
    <text evidence="2">The sequence shown here is derived from an EMBL/GenBank/DDBJ whole genome shotgun (WGS) entry which is preliminary data.</text>
</comment>
<dbReference type="Pfam" id="PF15370">
    <property type="entry name" value="NOPCHAP1"/>
    <property type="match status" value="1"/>
</dbReference>
<dbReference type="Proteomes" id="UP001307849">
    <property type="component" value="Unassembled WGS sequence"/>
</dbReference>
<evidence type="ECO:0000313" key="2">
    <source>
        <dbReference type="EMBL" id="KAK6516672.1"/>
    </source>
</evidence>
<name>A0AAN8NTX3_9PEZI</name>
<dbReference type="PANTHER" id="PTHR38489:SF1">
    <property type="entry name" value="HISTONE CHAPERONE DOMAIN-CONTAINING PROTEIN"/>
    <property type="match status" value="1"/>
</dbReference>
<dbReference type="PANTHER" id="PTHR38489">
    <property type="entry name" value="HISTONE CHAPERONE DOMAIN-CONTAINING PROTEIN"/>
    <property type="match status" value="1"/>
</dbReference>
<proteinExistence type="predicted"/>
<dbReference type="InterPro" id="IPR027921">
    <property type="entry name" value="NOPCHAP1"/>
</dbReference>
<feature type="region of interest" description="Disordered" evidence="1">
    <location>
        <begin position="87"/>
        <end position="185"/>
    </location>
</feature>
<feature type="compositionally biased region" description="Acidic residues" evidence="1">
    <location>
        <begin position="99"/>
        <end position="128"/>
    </location>
</feature>
<evidence type="ECO:0000256" key="1">
    <source>
        <dbReference type="SAM" id="MobiDB-lite"/>
    </source>
</evidence>
<accession>A0AAN8NTX3</accession>
<reference evidence="2 3" key="1">
    <citation type="submission" date="2019-10" db="EMBL/GenBank/DDBJ databases">
        <authorList>
            <person name="Palmer J.M."/>
        </authorList>
    </citation>
    <scope>NUCLEOTIDE SEQUENCE [LARGE SCALE GENOMIC DNA]</scope>
    <source>
        <strain evidence="2 3">TWF506</strain>
    </source>
</reference>
<keyword evidence="3" id="KW-1185">Reference proteome</keyword>
<dbReference type="EMBL" id="JAVHJM010000003">
    <property type="protein sequence ID" value="KAK6516672.1"/>
    <property type="molecule type" value="Genomic_DNA"/>
</dbReference>